<proteinExistence type="predicted"/>
<sequence length="207" mass="22641">MFLRGRHCRNRWDPIQGKNHTPNPNPSTSQLPLVPPSTINGQLHSSPNAPIDHIPHSLLFGAQHTPVDFCHASAFALIATTFAIFERYARSPATPLAPTLQPQPQRTRSPSCLPIEGTVTLRKATSSTTGLRSIGDRSRFSKEVDIAVPSYIISFIRGRLCRPSCVNPVPPSITPTSSTSSPNLDLILNLNLRRTIDLAAPSLSRDR</sequence>
<evidence type="ECO:0000313" key="2">
    <source>
        <dbReference type="EMBL" id="KAG5759911.1"/>
    </source>
</evidence>
<reference evidence="2" key="2">
    <citation type="submission" date="2020-10" db="EMBL/GenBank/DDBJ databases">
        <authorList>
            <person name="Peck L.D."/>
            <person name="Nowell R.W."/>
            <person name="Flood J."/>
            <person name="Ryan M.J."/>
            <person name="Barraclough T.G."/>
        </authorList>
    </citation>
    <scope>NUCLEOTIDE SEQUENCE</scope>
    <source>
        <strain evidence="2">IMI 127659i</strain>
    </source>
</reference>
<dbReference type="EMBL" id="JADFTT010000598">
    <property type="protein sequence ID" value="KAG5759911.1"/>
    <property type="molecule type" value="Genomic_DNA"/>
</dbReference>
<comment type="caution">
    <text evidence="2">The sequence shown here is derived from an EMBL/GenBank/DDBJ whole genome shotgun (WGS) entry which is preliminary data.</text>
</comment>
<accession>A0A9P7L107</accession>
<name>A0A9P7L107_9HYPO</name>
<feature type="region of interest" description="Disordered" evidence="1">
    <location>
        <begin position="1"/>
        <end position="48"/>
    </location>
</feature>
<gene>
    <name evidence="2" type="ORF">H9Q72_011972</name>
</gene>
<reference evidence="2" key="1">
    <citation type="journal article" date="2020" name="bioRxiv">
        <title>Historical genomics reveals the evolutionary mechanisms behind multiple outbreaks of the host-specific coffee wilt pathogen Fusarium xylarioides.</title>
        <authorList>
            <person name="Peck D."/>
            <person name="Nowell R.W."/>
            <person name="Flood J."/>
            <person name="Ryan M.J."/>
            <person name="Barraclough T.G."/>
        </authorList>
    </citation>
    <scope>NUCLEOTIDE SEQUENCE</scope>
    <source>
        <strain evidence="2">IMI 127659i</strain>
    </source>
</reference>
<dbReference type="Proteomes" id="UP000750502">
    <property type="component" value="Unassembled WGS sequence"/>
</dbReference>
<feature type="compositionally biased region" description="Polar residues" evidence="1">
    <location>
        <begin position="18"/>
        <end position="48"/>
    </location>
</feature>
<dbReference type="AlphaFoldDB" id="A0A9P7L107"/>
<keyword evidence="3" id="KW-1185">Reference proteome</keyword>
<protein>
    <submittedName>
        <fullName evidence="2">Uncharacterized protein</fullName>
    </submittedName>
</protein>
<evidence type="ECO:0000256" key="1">
    <source>
        <dbReference type="SAM" id="MobiDB-lite"/>
    </source>
</evidence>
<organism evidence="2 3">
    <name type="scientific">Fusarium xylarioides</name>
    <dbReference type="NCBI Taxonomy" id="221167"/>
    <lineage>
        <taxon>Eukaryota</taxon>
        <taxon>Fungi</taxon>
        <taxon>Dikarya</taxon>
        <taxon>Ascomycota</taxon>
        <taxon>Pezizomycotina</taxon>
        <taxon>Sordariomycetes</taxon>
        <taxon>Hypocreomycetidae</taxon>
        <taxon>Hypocreales</taxon>
        <taxon>Nectriaceae</taxon>
        <taxon>Fusarium</taxon>
        <taxon>Fusarium fujikuroi species complex</taxon>
    </lineage>
</organism>
<evidence type="ECO:0000313" key="3">
    <source>
        <dbReference type="Proteomes" id="UP000750502"/>
    </source>
</evidence>